<evidence type="ECO:0000313" key="2">
    <source>
        <dbReference type="EMBL" id="GLT24214.1"/>
    </source>
</evidence>
<gene>
    <name evidence="2" type="ORF">GCM10007933_36880</name>
</gene>
<protein>
    <submittedName>
        <fullName evidence="2">Uncharacterized protein</fullName>
    </submittedName>
</protein>
<dbReference type="RefSeq" id="WP_284189378.1">
    <property type="nucleotide sequence ID" value="NZ_BSPX01000078.1"/>
</dbReference>
<evidence type="ECO:0000256" key="1">
    <source>
        <dbReference type="SAM" id="Phobius"/>
    </source>
</evidence>
<evidence type="ECO:0000313" key="3">
    <source>
        <dbReference type="Proteomes" id="UP001157167"/>
    </source>
</evidence>
<dbReference type="EMBL" id="BSPX01000078">
    <property type="protein sequence ID" value="GLT24214.1"/>
    <property type="molecule type" value="Genomic_DNA"/>
</dbReference>
<keyword evidence="1" id="KW-0812">Transmembrane</keyword>
<feature type="transmembrane region" description="Helical" evidence="1">
    <location>
        <begin position="6"/>
        <end position="27"/>
    </location>
</feature>
<keyword evidence="3" id="KW-1185">Reference proteome</keyword>
<organism evidence="2 3">
    <name type="scientific">Zoogloea oryzae</name>
    <dbReference type="NCBI Taxonomy" id="310767"/>
    <lineage>
        <taxon>Bacteria</taxon>
        <taxon>Pseudomonadati</taxon>
        <taxon>Pseudomonadota</taxon>
        <taxon>Betaproteobacteria</taxon>
        <taxon>Rhodocyclales</taxon>
        <taxon>Zoogloeaceae</taxon>
        <taxon>Zoogloea</taxon>
    </lineage>
</organism>
<sequence length="257" mass="29286">MNLTDWAAIVGALAWLPPIFGGIRAWLRKPKLQVFTQPAPEIGFTTKGPILNMKLAFAVTNRDLVITGVRIHVTHESGEQISLAWQGIVQHMGRISYPQVGSAPFERESGVLALKVPQSSVEERFIRFQNPEFTAKLAEYDAVAVRRLVHLRKTSALDRSFLQAQEMSDVYSFIRHDFPWKPGSYRVSILIESPEVFDVVGTEYEFSLSPLFIQRLHTNLEQVETYYAAEIFPEDDAGNKSPIARWDWVYPEMHPIQ</sequence>
<keyword evidence="1" id="KW-1133">Transmembrane helix</keyword>
<reference evidence="3" key="1">
    <citation type="journal article" date="2019" name="Int. J. Syst. Evol. Microbiol.">
        <title>The Global Catalogue of Microorganisms (GCM) 10K type strain sequencing project: providing services to taxonomists for standard genome sequencing and annotation.</title>
        <authorList>
            <consortium name="The Broad Institute Genomics Platform"/>
            <consortium name="The Broad Institute Genome Sequencing Center for Infectious Disease"/>
            <person name="Wu L."/>
            <person name="Ma J."/>
        </authorList>
    </citation>
    <scope>NUCLEOTIDE SEQUENCE [LARGE SCALE GENOMIC DNA]</scope>
    <source>
        <strain evidence="3">NBRC 102407</strain>
    </source>
</reference>
<keyword evidence="1" id="KW-0472">Membrane</keyword>
<comment type="caution">
    <text evidence="2">The sequence shown here is derived from an EMBL/GenBank/DDBJ whole genome shotgun (WGS) entry which is preliminary data.</text>
</comment>
<proteinExistence type="predicted"/>
<accession>A0ABQ6FGV3</accession>
<dbReference type="Proteomes" id="UP001157167">
    <property type="component" value="Unassembled WGS sequence"/>
</dbReference>
<name>A0ABQ6FGV3_9RHOO</name>